<sequence length="195" mass="21216">MWDERYDNQAYFYGTEPNDFLAAQAWRIPAGGRVLCLAEGEGRNAVWLAGQGFRVTAVDASEVGLGKGRRLAEMRGVEVEWVLADLAEYRIDPQTWDGVVGIFAHLPPALRARAHAAAAAGLRPGGVVIIEAYTPKQLGYGTGGPPDKAMMMDLATLRDEFSGLTPEVARECEREVLEGVGHTGLAHVVQWVARR</sequence>
<evidence type="ECO:0000256" key="1">
    <source>
        <dbReference type="ARBA" id="ARBA00022679"/>
    </source>
</evidence>
<organism evidence="3 4">
    <name type="scientific">Alkalispirillum mobile</name>
    <dbReference type="NCBI Taxonomy" id="85925"/>
    <lineage>
        <taxon>Bacteria</taxon>
        <taxon>Pseudomonadati</taxon>
        <taxon>Pseudomonadota</taxon>
        <taxon>Gammaproteobacteria</taxon>
        <taxon>Chromatiales</taxon>
        <taxon>Ectothiorhodospiraceae</taxon>
        <taxon>Alkalispirillum</taxon>
    </lineage>
</organism>
<dbReference type="PANTHER" id="PTHR43861:SF3">
    <property type="entry name" value="PUTATIVE (AFU_ORTHOLOGUE AFUA_2G14390)-RELATED"/>
    <property type="match status" value="1"/>
</dbReference>
<evidence type="ECO:0000313" key="4">
    <source>
        <dbReference type="Proteomes" id="UP000275461"/>
    </source>
</evidence>
<keyword evidence="1 3" id="KW-0808">Transferase</keyword>
<dbReference type="AlphaFoldDB" id="A0A498CBA7"/>
<evidence type="ECO:0000259" key="2">
    <source>
        <dbReference type="Pfam" id="PF13649"/>
    </source>
</evidence>
<dbReference type="RefSeq" id="WP_121440853.1">
    <property type="nucleotide sequence ID" value="NZ_RCDA01000001.1"/>
</dbReference>
<dbReference type="InterPro" id="IPR029063">
    <property type="entry name" value="SAM-dependent_MTases_sf"/>
</dbReference>
<gene>
    <name evidence="3" type="ORF">DFR31_0256</name>
</gene>
<evidence type="ECO:0000313" key="3">
    <source>
        <dbReference type="EMBL" id="RLK50360.1"/>
    </source>
</evidence>
<dbReference type="InterPro" id="IPR041698">
    <property type="entry name" value="Methyltransf_25"/>
</dbReference>
<dbReference type="GO" id="GO:0032259">
    <property type="term" value="P:methylation"/>
    <property type="evidence" value="ECO:0007669"/>
    <property type="project" value="UniProtKB-KW"/>
</dbReference>
<dbReference type="Proteomes" id="UP000275461">
    <property type="component" value="Unassembled WGS sequence"/>
</dbReference>
<dbReference type="SUPFAM" id="SSF53335">
    <property type="entry name" value="S-adenosyl-L-methionine-dependent methyltransferases"/>
    <property type="match status" value="1"/>
</dbReference>
<dbReference type="Pfam" id="PF13649">
    <property type="entry name" value="Methyltransf_25"/>
    <property type="match status" value="1"/>
</dbReference>
<dbReference type="OrthoDB" id="9786503at2"/>
<protein>
    <submittedName>
        <fullName evidence="3">Methyltransferase family protein</fullName>
    </submittedName>
</protein>
<dbReference type="CDD" id="cd02440">
    <property type="entry name" value="AdoMet_MTases"/>
    <property type="match status" value="1"/>
</dbReference>
<keyword evidence="3" id="KW-0489">Methyltransferase</keyword>
<dbReference type="EMBL" id="RCDA01000001">
    <property type="protein sequence ID" value="RLK50360.1"/>
    <property type="molecule type" value="Genomic_DNA"/>
</dbReference>
<feature type="domain" description="Methyltransferase" evidence="2">
    <location>
        <begin position="34"/>
        <end position="126"/>
    </location>
</feature>
<proteinExistence type="predicted"/>
<reference evidence="3 4" key="1">
    <citation type="submission" date="2018-10" db="EMBL/GenBank/DDBJ databases">
        <title>Genomic Encyclopedia of Type Strains, Phase IV (KMG-IV): sequencing the most valuable type-strain genomes for metagenomic binning, comparative biology and taxonomic classification.</title>
        <authorList>
            <person name="Goeker M."/>
        </authorList>
    </citation>
    <scope>NUCLEOTIDE SEQUENCE [LARGE SCALE GENOMIC DNA]</scope>
    <source>
        <strain evidence="3 4">DSM 12769</strain>
    </source>
</reference>
<accession>A0A498CBA7</accession>
<dbReference type="PANTHER" id="PTHR43861">
    <property type="entry name" value="TRANS-ACONITATE 2-METHYLTRANSFERASE-RELATED"/>
    <property type="match status" value="1"/>
</dbReference>
<comment type="caution">
    <text evidence="3">The sequence shown here is derived from an EMBL/GenBank/DDBJ whole genome shotgun (WGS) entry which is preliminary data.</text>
</comment>
<keyword evidence="4" id="KW-1185">Reference proteome</keyword>
<dbReference type="Gene3D" id="3.40.50.150">
    <property type="entry name" value="Vaccinia Virus protein VP39"/>
    <property type="match status" value="1"/>
</dbReference>
<name>A0A498CBA7_9GAMM</name>
<dbReference type="GO" id="GO:0008168">
    <property type="term" value="F:methyltransferase activity"/>
    <property type="evidence" value="ECO:0007669"/>
    <property type="project" value="UniProtKB-KW"/>
</dbReference>